<feature type="chain" id="PRO_5047539962" description="Lipoprotein" evidence="1">
    <location>
        <begin position="22"/>
        <end position="251"/>
    </location>
</feature>
<organism evidence="2 3">
    <name type="scientific">Brevundimonas staleyi</name>
    <dbReference type="NCBI Taxonomy" id="74326"/>
    <lineage>
        <taxon>Bacteria</taxon>
        <taxon>Pseudomonadati</taxon>
        <taxon>Pseudomonadota</taxon>
        <taxon>Alphaproteobacteria</taxon>
        <taxon>Caulobacterales</taxon>
        <taxon>Caulobacteraceae</taxon>
        <taxon>Brevundimonas</taxon>
    </lineage>
</organism>
<sequence>MIRTTLAACALALLAACQQPAGTTEQPAAASEAPATAPAPAGIAMTSADEGAAFQAAWGSAPPVTWRAPDAKPDDETMTYSKGTLVPLGGDRFALVSEGQGGEGHVSAGALAVHYLTRTPAGFTRTGAWPNIISGGTFGSPPQWLIRTDLTPAPALVTEAGGTWQGYSCSWSDVVELTPRQPIVRTEGIPVGYDDSGAKEQGAADMEGTLSPDIKGQSFSVRYSGDRTGVVRYALRGQRYEATTKPDLLTC</sequence>
<dbReference type="RefSeq" id="WP_374037894.1">
    <property type="nucleotide sequence ID" value="NZ_CP169082.1"/>
</dbReference>
<evidence type="ECO:0000313" key="2">
    <source>
        <dbReference type="EMBL" id="MFC5344806.1"/>
    </source>
</evidence>
<evidence type="ECO:0000313" key="3">
    <source>
        <dbReference type="Proteomes" id="UP001596152"/>
    </source>
</evidence>
<dbReference type="PROSITE" id="PS51257">
    <property type="entry name" value="PROKAR_LIPOPROTEIN"/>
    <property type="match status" value="1"/>
</dbReference>
<dbReference type="EMBL" id="JBHSLF010000025">
    <property type="protein sequence ID" value="MFC5344806.1"/>
    <property type="molecule type" value="Genomic_DNA"/>
</dbReference>
<keyword evidence="3" id="KW-1185">Reference proteome</keyword>
<keyword evidence="1" id="KW-0732">Signal</keyword>
<name>A0ABW0FUF6_9CAUL</name>
<comment type="caution">
    <text evidence="2">The sequence shown here is derived from an EMBL/GenBank/DDBJ whole genome shotgun (WGS) entry which is preliminary data.</text>
</comment>
<gene>
    <name evidence="2" type="ORF">ACFPIE_12850</name>
</gene>
<protein>
    <recommendedName>
        <fullName evidence="4">Lipoprotein</fullName>
    </recommendedName>
</protein>
<accession>A0ABW0FUF6</accession>
<reference evidence="3" key="1">
    <citation type="journal article" date="2019" name="Int. J. Syst. Evol. Microbiol.">
        <title>The Global Catalogue of Microorganisms (GCM) 10K type strain sequencing project: providing services to taxonomists for standard genome sequencing and annotation.</title>
        <authorList>
            <consortium name="The Broad Institute Genomics Platform"/>
            <consortium name="The Broad Institute Genome Sequencing Center for Infectious Disease"/>
            <person name="Wu L."/>
            <person name="Ma J."/>
        </authorList>
    </citation>
    <scope>NUCLEOTIDE SEQUENCE [LARGE SCALE GENOMIC DNA]</scope>
    <source>
        <strain evidence="3">JCM 12125</strain>
    </source>
</reference>
<evidence type="ECO:0008006" key="4">
    <source>
        <dbReference type="Google" id="ProtNLM"/>
    </source>
</evidence>
<evidence type="ECO:0000256" key="1">
    <source>
        <dbReference type="SAM" id="SignalP"/>
    </source>
</evidence>
<dbReference type="Proteomes" id="UP001596152">
    <property type="component" value="Unassembled WGS sequence"/>
</dbReference>
<feature type="signal peptide" evidence="1">
    <location>
        <begin position="1"/>
        <end position="21"/>
    </location>
</feature>
<proteinExistence type="predicted"/>